<evidence type="ECO:0000313" key="12">
    <source>
        <dbReference type="Proteomes" id="UP000801864"/>
    </source>
</evidence>
<evidence type="ECO:0000256" key="5">
    <source>
        <dbReference type="ARBA" id="ARBA00022691"/>
    </source>
</evidence>
<dbReference type="GO" id="GO:0005634">
    <property type="term" value="C:nucleus"/>
    <property type="evidence" value="ECO:0007669"/>
    <property type="project" value="InterPro"/>
</dbReference>
<evidence type="ECO:0000256" key="3">
    <source>
        <dbReference type="ARBA" id="ARBA00022603"/>
    </source>
</evidence>
<dbReference type="GO" id="GO:0005694">
    <property type="term" value="C:chromosome"/>
    <property type="evidence" value="ECO:0007669"/>
    <property type="project" value="UniProtKB-SubCell"/>
</dbReference>
<dbReference type="EMBL" id="QLNT01000011">
    <property type="protein sequence ID" value="KAF3070320.1"/>
    <property type="molecule type" value="Genomic_DNA"/>
</dbReference>
<evidence type="ECO:0000259" key="9">
    <source>
        <dbReference type="PROSITE" id="PS50280"/>
    </source>
</evidence>
<evidence type="ECO:0008006" key="13">
    <source>
        <dbReference type="Google" id="ProtNLM"/>
    </source>
</evidence>
<dbReference type="GO" id="GO:0032259">
    <property type="term" value="P:methylation"/>
    <property type="evidence" value="ECO:0007669"/>
    <property type="project" value="UniProtKB-KW"/>
</dbReference>
<dbReference type="GO" id="GO:0008270">
    <property type="term" value="F:zinc ion binding"/>
    <property type="evidence" value="ECO:0007669"/>
    <property type="project" value="InterPro"/>
</dbReference>
<feature type="region of interest" description="Disordered" evidence="8">
    <location>
        <begin position="652"/>
        <end position="675"/>
    </location>
</feature>
<name>A0A9P4XG09_9HYPO</name>
<dbReference type="AlphaFoldDB" id="A0A9P4XG09"/>
<protein>
    <recommendedName>
        <fullName evidence="13">SET domain-containing protein</fullName>
    </recommendedName>
</protein>
<dbReference type="GO" id="GO:0042054">
    <property type="term" value="F:histone methyltransferase activity"/>
    <property type="evidence" value="ECO:0007669"/>
    <property type="project" value="InterPro"/>
</dbReference>
<dbReference type="Gene3D" id="2.170.270.10">
    <property type="entry name" value="SET domain"/>
    <property type="match status" value="1"/>
</dbReference>
<dbReference type="Proteomes" id="UP000801864">
    <property type="component" value="Unassembled WGS sequence"/>
</dbReference>
<feature type="compositionally biased region" description="Basic and acidic residues" evidence="8">
    <location>
        <begin position="385"/>
        <end position="400"/>
    </location>
</feature>
<proteinExistence type="predicted"/>
<gene>
    <name evidence="11" type="ORF">CFAM422_006892</name>
</gene>
<dbReference type="PANTHER" id="PTHR46223">
    <property type="entry name" value="HISTONE-LYSINE N-METHYLTRANSFERASE SUV39H"/>
    <property type="match status" value="1"/>
</dbReference>
<dbReference type="PROSITE" id="PS50280">
    <property type="entry name" value="SET"/>
    <property type="match status" value="1"/>
</dbReference>
<keyword evidence="4" id="KW-0808">Transferase</keyword>
<feature type="region of interest" description="Disordered" evidence="8">
    <location>
        <begin position="102"/>
        <end position="132"/>
    </location>
</feature>
<sequence length="719" mass="81830">MEAITGQHFFFHDQPEHAAEKDSCHFCQLRAFPIHQTTPVTIVNAKDQSVIPPNFRFIDRMVLGQGVEPAEDSFRSGCSCENDSECQYMGCLCLADLGEEEGSSSDEDEDIHANGANGDGPEAGRKDKVRQKRKAYAYHTHGAKAGLLRSKMLNSKEPLYECHAGCSCSKDCPNRVVERGRTIPLQIFRTDDRGWGVRTQVAIKKGQFVDRYLGEIITSAEADRRRAASAVSKRKDVYLFALDKFTHPESLDPRLKGPPLEVDGEFLSGPTRFINHSCEPNLRIFARVGDHADKHIHDLALFAIRDIPRGEELTFDYVDGVTEDGGGMEGASAGDMAKCLSRRSFTYVWKQYTDYKAYSSYTMSTPPSSDRISSSPPSPVALTLRRRERDERRRREEQYSHGRPLPSQKLCGNEECVLRCCNVFKTTRFYLPDYLLGDKERSVDDILVKDIQTHFAYLAATRIWPSIEKQSDVLLKAQSIEAFATSPPVRAAYLDFRYLCQKNDLNFTIESRLRETLSVTMPRFRSLIETLDTARLDDDYTELVVHRTLQPPDQADKAVQTDRPLPWTQEGCVMRFLLTVELWRCHDERHMRQRGWAWKPWIVAELVSAVLLHYWLLDREKCFERVPCRGSEQCDEVWQDWLDKYPLLLGDSSHDDDEDEPDQGDSKKSPDLVPKPIGLIKGLDLDKDVGYVGGVGTAARGPLWRDMRQKHGDDGLPQH</sequence>
<keyword evidence="12" id="KW-1185">Reference proteome</keyword>
<dbReference type="InterPro" id="IPR007728">
    <property type="entry name" value="Pre-SET_dom"/>
</dbReference>
<reference evidence="11 12" key="1">
    <citation type="submission" date="2018-06" db="EMBL/GenBank/DDBJ databases">
        <title>Genome analysis of cellulolytic fungus Trichoderma lentiforme CFAM-422.</title>
        <authorList>
            <person name="Steindorff A.S."/>
            <person name="Formighieri E.F."/>
            <person name="Midorikawa G.E.O."/>
            <person name="Tamietti M.S."/>
            <person name="Ramos E.Z."/>
            <person name="Silva A.S."/>
            <person name="Bon E.P.S."/>
            <person name="Mendes T.D."/>
            <person name="Damaso M.C.T."/>
            <person name="Favaro L.C.L."/>
        </authorList>
    </citation>
    <scope>NUCLEOTIDE SEQUENCE [LARGE SCALE GENOMIC DNA]</scope>
    <source>
        <strain evidence="11 12">CFAM-422</strain>
    </source>
</reference>
<keyword evidence="7" id="KW-0862">Zinc</keyword>
<comment type="caution">
    <text evidence="11">The sequence shown here is derived from an EMBL/GenBank/DDBJ whole genome shotgun (WGS) entry which is preliminary data.</text>
</comment>
<feature type="domain" description="SET" evidence="9">
    <location>
        <begin position="183"/>
        <end position="318"/>
    </location>
</feature>
<comment type="subcellular location">
    <subcellularLocation>
        <location evidence="1">Chromosome</location>
    </subcellularLocation>
</comment>
<organism evidence="11 12">
    <name type="scientific">Trichoderma lentiforme</name>
    <dbReference type="NCBI Taxonomy" id="1567552"/>
    <lineage>
        <taxon>Eukaryota</taxon>
        <taxon>Fungi</taxon>
        <taxon>Dikarya</taxon>
        <taxon>Ascomycota</taxon>
        <taxon>Pezizomycotina</taxon>
        <taxon>Sordariomycetes</taxon>
        <taxon>Hypocreomycetidae</taxon>
        <taxon>Hypocreales</taxon>
        <taxon>Hypocreaceae</taxon>
        <taxon>Trichoderma</taxon>
    </lineage>
</organism>
<feature type="compositionally biased region" description="Basic and acidic residues" evidence="8">
    <location>
        <begin position="703"/>
        <end position="719"/>
    </location>
</feature>
<dbReference type="Pfam" id="PF00856">
    <property type="entry name" value="SET"/>
    <property type="match status" value="1"/>
</dbReference>
<dbReference type="SMART" id="SM00468">
    <property type="entry name" value="PreSET"/>
    <property type="match status" value="1"/>
</dbReference>
<evidence type="ECO:0000256" key="7">
    <source>
        <dbReference type="ARBA" id="ARBA00022833"/>
    </source>
</evidence>
<feature type="domain" description="Pre-SET" evidence="10">
    <location>
        <begin position="76"/>
        <end position="180"/>
    </location>
</feature>
<evidence type="ECO:0000256" key="4">
    <source>
        <dbReference type="ARBA" id="ARBA00022679"/>
    </source>
</evidence>
<dbReference type="CDD" id="cd19473">
    <property type="entry name" value="SET_SUV39H_DIM5-like"/>
    <property type="match status" value="1"/>
</dbReference>
<evidence type="ECO:0000256" key="1">
    <source>
        <dbReference type="ARBA" id="ARBA00004286"/>
    </source>
</evidence>
<evidence type="ECO:0000256" key="6">
    <source>
        <dbReference type="ARBA" id="ARBA00022723"/>
    </source>
</evidence>
<dbReference type="SMART" id="SM00317">
    <property type="entry name" value="SET"/>
    <property type="match status" value="1"/>
</dbReference>
<keyword evidence="3" id="KW-0489">Methyltransferase</keyword>
<dbReference type="PROSITE" id="PS50867">
    <property type="entry name" value="PRE_SET"/>
    <property type="match status" value="1"/>
</dbReference>
<dbReference type="InterPro" id="IPR050973">
    <property type="entry name" value="H3K9_Histone-Lys_N-MTase"/>
</dbReference>
<dbReference type="Pfam" id="PF05033">
    <property type="entry name" value="Pre-SET"/>
    <property type="match status" value="1"/>
</dbReference>
<feature type="compositionally biased region" description="Acidic residues" evidence="8">
    <location>
        <begin position="654"/>
        <end position="663"/>
    </location>
</feature>
<dbReference type="InterPro" id="IPR046341">
    <property type="entry name" value="SET_dom_sf"/>
</dbReference>
<dbReference type="PANTHER" id="PTHR46223:SF3">
    <property type="entry name" value="HISTONE-LYSINE N-METHYLTRANSFERASE SET-23"/>
    <property type="match status" value="1"/>
</dbReference>
<feature type="region of interest" description="Disordered" evidence="8">
    <location>
        <begin position="365"/>
        <end position="404"/>
    </location>
</feature>
<evidence type="ECO:0000313" key="11">
    <source>
        <dbReference type="EMBL" id="KAF3070320.1"/>
    </source>
</evidence>
<keyword evidence="6" id="KW-0479">Metal-binding</keyword>
<accession>A0A9P4XG09</accession>
<keyword evidence="2" id="KW-0158">Chromosome</keyword>
<keyword evidence="5" id="KW-0949">S-adenosyl-L-methionine</keyword>
<dbReference type="SUPFAM" id="SSF82199">
    <property type="entry name" value="SET domain"/>
    <property type="match status" value="1"/>
</dbReference>
<evidence type="ECO:0000256" key="2">
    <source>
        <dbReference type="ARBA" id="ARBA00022454"/>
    </source>
</evidence>
<evidence type="ECO:0000256" key="8">
    <source>
        <dbReference type="SAM" id="MobiDB-lite"/>
    </source>
</evidence>
<evidence type="ECO:0000259" key="10">
    <source>
        <dbReference type="PROSITE" id="PS50867"/>
    </source>
</evidence>
<dbReference type="InterPro" id="IPR001214">
    <property type="entry name" value="SET_dom"/>
</dbReference>
<feature type="region of interest" description="Disordered" evidence="8">
    <location>
        <begin position="696"/>
        <end position="719"/>
    </location>
</feature>
<feature type="compositionally biased region" description="Low complexity" evidence="8">
    <location>
        <begin position="365"/>
        <end position="375"/>
    </location>
</feature>